<feature type="coiled-coil region" evidence="1">
    <location>
        <begin position="372"/>
        <end position="406"/>
    </location>
</feature>
<evidence type="ECO:0008006" key="5">
    <source>
        <dbReference type="Google" id="ProtNLM"/>
    </source>
</evidence>
<comment type="caution">
    <text evidence="3">The sequence shown here is derived from an EMBL/GenBank/DDBJ whole genome shotgun (WGS) entry which is preliminary data.</text>
</comment>
<proteinExistence type="predicted"/>
<feature type="region of interest" description="Disordered" evidence="2">
    <location>
        <begin position="88"/>
        <end position="119"/>
    </location>
</feature>
<organism evidence="3 4">
    <name type="scientific">Solanum tuberosum</name>
    <name type="common">Potato</name>
    <dbReference type="NCBI Taxonomy" id="4113"/>
    <lineage>
        <taxon>Eukaryota</taxon>
        <taxon>Viridiplantae</taxon>
        <taxon>Streptophyta</taxon>
        <taxon>Embryophyta</taxon>
        <taxon>Tracheophyta</taxon>
        <taxon>Spermatophyta</taxon>
        <taxon>Magnoliopsida</taxon>
        <taxon>eudicotyledons</taxon>
        <taxon>Gunneridae</taxon>
        <taxon>Pentapetalae</taxon>
        <taxon>asterids</taxon>
        <taxon>lamiids</taxon>
        <taxon>Solanales</taxon>
        <taxon>Solanaceae</taxon>
        <taxon>Solanoideae</taxon>
        <taxon>Solaneae</taxon>
        <taxon>Solanum</taxon>
    </lineage>
</organism>
<dbReference type="Proteomes" id="UP000826656">
    <property type="component" value="Unassembled WGS sequence"/>
</dbReference>
<evidence type="ECO:0000256" key="1">
    <source>
        <dbReference type="SAM" id="Coils"/>
    </source>
</evidence>
<evidence type="ECO:0000313" key="3">
    <source>
        <dbReference type="EMBL" id="KAH0755808.1"/>
    </source>
</evidence>
<feature type="compositionally biased region" description="Polar residues" evidence="2">
    <location>
        <begin position="104"/>
        <end position="117"/>
    </location>
</feature>
<evidence type="ECO:0000313" key="4">
    <source>
        <dbReference type="Proteomes" id="UP000826656"/>
    </source>
</evidence>
<dbReference type="EMBL" id="JAIVGD010000018">
    <property type="protein sequence ID" value="KAH0755808.1"/>
    <property type="molecule type" value="Genomic_DNA"/>
</dbReference>
<accession>A0ABQ7UVG5</accession>
<dbReference type="Pfam" id="PF03004">
    <property type="entry name" value="Transposase_24"/>
    <property type="match status" value="1"/>
</dbReference>
<sequence>MSQQESSKRNKRAKNKTYAKPGSLSFLANKKRRLLTTNEIVQAIESEKGHLLKLIEQQPEAPQSEANGQSVEDQPLEQEPIEDQVQMNSVTPPTGEQPEEQAEGVSSKNKRGQTQMHNVHARKERKLILLNKLNQPVGPTEDVVTELSSFLGTLARNATLCPFDIFDWRSMDTKKDLWDYTKEKYIIPEAAKDWALVTIREAWKRHRRDLKINYYDPYDNDEIRMAKKPGHIPECQYRELLKYWKSEKFKKMSETNTKNRKKLMNPHTAGKKSFALIRSKLEKEKESVSAKELFVVTRTRKPDRLYKASNENTTSKIAEMEEIEKQMSTNGQSVDAFSAVMGPEHPGHLRLYGVGVTKTTLKKKVDNSEPTLNATNDVVQQMQERMQKMEKQMEEQRRTMRQEVIADVVAQLQHAGLIDPNILAALSVPSPREATSAQTAEQAKIPPQIVYLHSSIIIT</sequence>
<name>A0ABQ7UVG5_SOLTU</name>
<feature type="region of interest" description="Disordered" evidence="2">
    <location>
        <begin position="1"/>
        <end position="31"/>
    </location>
</feature>
<keyword evidence="1" id="KW-0175">Coiled coil</keyword>
<dbReference type="InterPro" id="IPR004252">
    <property type="entry name" value="Probable_transposase_24"/>
</dbReference>
<dbReference type="PANTHER" id="PTHR33144">
    <property type="entry name" value="OS10G0409366 PROTEIN-RELATED"/>
    <property type="match status" value="1"/>
</dbReference>
<reference evidence="3 4" key="1">
    <citation type="journal article" date="2021" name="bioRxiv">
        <title>Chromosome-scale and haplotype-resolved genome assembly of a tetraploid potato cultivar.</title>
        <authorList>
            <person name="Sun H."/>
            <person name="Jiao W.-B."/>
            <person name="Krause K."/>
            <person name="Campoy J.A."/>
            <person name="Goel M."/>
            <person name="Folz-Donahue K."/>
            <person name="Kukat C."/>
            <person name="Huettel B."/>
            <person name="Schneeberger K."/>
        </authorList>
    </citation>
    <scope>NUCLEOTIDE SEQUENCE [LARGE SCALE GENOMIC DNA]</scope>
    <source>
        <strain evidence="3">SolTubOtavaFocal</strain>
        <tissue evidence="3">Leaves</tissue>
    </source>
</reference>
<dbReference type="PANTHER" id="PTHR33144:SF35">
    <property type="entry name" value="TRANSPOSASE, PTTA_EN_SPM, PLANT-RELATED"/>
    <property type="match status" value="1"/>
</dbReference>
<evidence type="ECO:0000256" key="2">
    <source>
        <dbReference type="SAM" id="MobiDB-lite"/>
    </source>
</evidence>
<protein>
    <recommendedName>
        <fullName evidence="5">Transposase, Ptta/En/Spm, plant</fullName>
    </recommendedName>
</protein>
<gene>
    <name evidence="3" type="ORF">KY290_026078</name>
</gene>
<keyword evidence="4" id="KW-1185">Reference proteome</keyword>